<dbReference type="InterPro" id="IPR026015">
    <property type="entry name" value="ATP_synth_OSCP/delta_N_sf"/>
</dbReference>
<keyword evidence="6 8" id="KW-0139">CF(1)</keyword>
<evidence type="ECO:0000256" key="7">
    <source>
        <dbReference type="ARBA" id="ARBA00023310"/>
    </source>
</evidence>
<keyword evidence="5 8" id="KW-0472">Membrane</keyword>
<sequence>MAETVTIARPYAEAVFSLAREKGALAQWSDRLEALANFAGNAEVAAVIDNPNVRQEQLVELFSAACGKADDGLTNLLKLLAQNDRLTVLPEIAGLYETMKRAEEGTRDGEIVSAFPLSEAQVKEVTPELEKHFKCKLNLSVTVDATLIGGIVVTVGDQTLDASVRGKLAAMAVALKN</sequence>
<dbReference type="PRINTS" id="PR00125">
    <property type="entry name" value="ATPASEDELTA"/>
</dbReference>
<dbReference type="InterPro" id="IPR000711">
    <property type="entry name" value="ATPase_OSCP/dsu"/>
</dbReference>
<dbReference type="Proteomes" id="UP000663444">
    <property type="component" value="Chromosome"/>
</dbReference>
<dbReference type="KEGG" id="ares:IWH25_03055"/>
<evidence type="ECO:0000313" key="9">
    <source>
        <dbReference type="EMBL" id="QRJ64345.1"/>
    </source>
</evidence>
<keyword evidence="2 8" id="KW-0813">Transport</keyword>
<keyword evidence="7 8" id="KW-0066">ATP synthesis</keyword>
<dbReference type="EMBL" id="CP064781">
    <property type="protein sequence ID" value="QRJ64345.1"/>
    <property type="molecule type" value="Genomic_DNA"/>
</dbReference>
<accession>A0A974SQ17</accession>
<evidence type="ECO:0000256" key="2">
    <source>
        <dbReference type="ARBA" id="ARBA00022448"/>
    </source>
</evidence>
<comment type="function">
    <text evidence="8">F(1)F(0) ATP synthase produces ATP from ADP in the presence of a proton or sodium gradient. F-type ATPases consist of two structural domains, F(1) containing the extramembraneous catalytic core and F(0) containing the membrane proton channel, linked together by a central stalk and a peripheral stalk. During catalysis, ATP synthesis in the catalytic domain of F(1) is coupled via a rotary mechanism of the central stalk subunits to proton translocation.</text>
</comment>
<reference evidence="9" key="1">
    <citation type="submission" date="2020-11" db="EMBL/GenBank/DDBJ databases">
        <title>Azospira restricta DSM 18626 genome sequence.</title>
        <authorList>
            <person name="Moe W.M."/>
        </authorList>
    </citation>
    <scope>NUCLEOTIDE SEQUENCE</scope>
    <source>
        <strain evidence="9">DSM 18626</strain>
    </source>
</reference>
<dbReference type="PANTHER" id="PTHR11910">
    <property type="entry name" value="ATP SYNTHASE DELTA CHAIN"/>
    <property type="match status" value="1"/>
</dbReference>
<keyword evidence="4 8" id="KW-0406">Ion transport</keyword>
<evidence type="ECO:0000256" key="5">
    <source>
        <dbReference type="ARBA" id="ARBA00023136"/>
    </source>
</evidence>
<evidence type="ECO:0000313" key="10">
    <source>
        <dbReference type="Proteomes" id="UP000663444"/>
    </source>
</evidence>
<keyword evidence="8" id="KW-1003">Cell membrane</keyword>
<name>A0A974SQ17_9RHOO</name>
<dbReference type="GO" id="GO:0046933">
    <property type="term" value="F:proton-transporting ATP synthase activity, rotational mechanism"/>
    <property type="evidence" value="ECO:0007669"/>
    <property type="project" value="UniProtKB-UniRule"/>
</dbReference>
<comment type="similarity">
    <text evidence="8">Belongs to the ATPase delta chain family.</text>
</comment>
<dbReference type="Gene3D" id="1.10.520.20">
    <property type="entry name" value="N-terminal domain of the delta subunit of the F1F0-ATP synthase"/>
    <property type="match status" value="1"/>
</dbReference>
<evidence type="ECO:0000256" key="6">
    <source>
        <dbReference type="ARBA" id="ARBA00023196"/>
    </source>
</evidence>
<dbReference type="NCBIfam" id="TIGR01145">
    <property type="entry name" value="ATP_synt_delta"/>
    <property type="match status" value="1"/>
</dbReference>
<keyword evidence="3 8" id="KW-0375">Hydrogen ion transport</keyword>
<proteinExistence type="inferred from homology"/>
<keyword evidence="10" id="KW-1185">Reference proteome</keyword>
<dbReference type="GO" id="GO:0005886">
    <property type="term" value="C:plasma membrane"/>
    <property type="evidence" value="ECO:0007669"/>
    <property type="project" value="UniProtKB-SubCell"/>
</dbReference>
<dbReference type="GO" id="GO:0045259">
    <property type="term" value="C:proton-transporting ATP synthase complex"/>
    <property type="evidence" value="ECO:0007669"/>
    <property type="project" value="UniProtKB-KW"/>
</dbReference>
<evidence type="ECO:0000256" key="3">
    <source>
        <dbReference type="ARBA" id="ARBA00022781"/>
    </source>
</evidence>
<protein>
    <recommendedName>
        <fullName evidence="8">ATP synthase subunit delta</fullName>
    </recommendedName>
    <alternativeName>
        <fullName evidence="8">ATP synthase F(1) sector subunit delta</fullName>
    </alternativeName>
    <alternativeName>
        <fullName evidence="8">F-type ATPase subunit delta</fullName>
        <shortName evidence="8">F-ATPase subunit delta</shortName>
    </alternativeName>
</protein>
<dbReference type="Pfam" id="PF00213">
    <property type="entry name" value="OSCP"/>
    <property type="match status" value="1"/>
</dbReference>
<dbReference type="HAMAP" id="MF_01416">
    <property type="entry name" value="ATP_synth_delta_bact"/>
    <property type="match status" value="1"/>
</dbReference>
<evidence type="ECO:0000256" key="4">
    <source>
        <dbReference type="ARBA" id="ARBA00023065"/>
    </source>
</evidence>
<evidence type="ECO:0000256" key="1">
    <source>
        <dbReference type="ARBA" id="ARBA00004370"/>
    </source>
</evidence>
<organism evidence="9 10">
    <name type="scientific">Azospira restricta</name>
    <dbReference type="NCBI Taxonomy" id="404405"/>
    <lineage>
        <taxon>Bacteria</taxon>
        <taxon>Pseudomonadati</taxon>
        <taxon>Pseudomonadota</taxon>
        <taxon>Betaproteobacteria</taxon>
        <taxon>Rhodocyclales</taxon>
        <taxon>Rhodocyclaceae</taxon>
        <taxon>Azospira</taxon>
    </lineage>
</organism>
<dbReference type="RefSeq" id="WP_203387890.1">
    <property type="nucleotide sequence ID" value="NZ_CP064781.1"/>
</dbReference>
<gene>
    <name evidence="8" type="primary">atpH</name>
    <name evidence="9" type="ORF">IWH25_03055</name>
</gene>
<dbReference type="SUPFAM" id="SSF47928">
    <property type="entry name" value="N-terminal domain of the delta subunit of the F1F0-ATP synthase"/>
    <property type="match status" value="1"/>
</dbReference>
<comment type="function">
    <text evidence="8">This protein is part of the stalk that links CF(0) to CF(1). It either transmits conformational changes from CF(0) to CF(1) or is implicated in proton conduction.</text>
</comment>
<evidence type="ECO:0000256" key="8">
    <source>
        <dbReference type="HAMAP-Rule" id="MF_01416"/>
    </source>
</evidence>
<comment type="subcellular location">
    <subcellularLocation>
        <location evidence="8">Cell membrane</location>
        <topology evidence="8">Peripheral membrane protein</topology>
    </subcellularLocation>
    <subcellularLocation>
        <location evidence="1">Membrane</location>
    </subcellularLocation>
</comment>
<dbReference type="NCBIfam" id="NF004402">
    <property type="entry name" value="PRK05758.2-2"/>
    <property type="match status" value="1"/>
</dbReference>
<dbReference type="AlphaFoldDB" id="A0A974SQ17"/>